<accession>A0A1B9NW71</accession>
<dbReference type="Proteomes" id="UP000093523">
    <property type="component" value="Unassembled WGS sequence"/>
</dbReference>
<keyword evidence="7" id="KW-0051">Antiviral defense</keyword>
<dbReference type="EMBL" id="MAJU01000015">
    <property type="protein sequence ID" value="OCH19470.1"/>
    <property type="molecule type" value="Genomic_DNA"/>
</dbReference>
<dbReference type="PANTHER" id="PTHR34047">
    <property type="entry name" value="NUCLEAR INTRON MATURASE 1, MITOCHONDRIAL-RELATED"/>
    <property type="match status" value="1"/>
</dbReference>
<dbReference type="InterPro" id="IPR051083">
    <property type="entry name" value="GrpII_Intron_Splice-Mob/Def"/>
</dbReference>
<dbReference type="PANTHER" id="PTHR34047:SF7">
    <property type="entry name" value="RNA-DIRECTED DNA POLYMERASE"/>
    <property type="match status" value="1"/>
</dbReference>
<dbReference type="PRINTS" id="PR00866">
    <property type="entry name" value="RNADNAPOLMS"/>
</dbReference>
<dbReference type="NCBIfam" id="NF038233">
    <property type="entry name" value="retron_St85_RT"/>
    <property type="match status" value="1"/>
</dbReference>
<evidence type="ECO:0000256" key="7">
    <source>
        <dbReference type="ARBA" id="ARBA00023118"/>
    </source>
</evidence>
<dbReference type="OrthoDB" id="7055795at2"/>
<evidence type="ECO:0000259" key="10">
    <source>
        <dbReference type="PROSITE" id="PS50878"/>
    </source>
</evidence>
<evidence type="ECO:0000256" key="3">
    <source>
        <dbReference type="ARBA" id="ARBA00022695"/>
    </source>
</evidence>
<dbReference type="InterPro" id="IPR000477">
    <property type="entry name" value="RT_dom"/>
</dbReference>
<dbReference type="GO" id="GO:0003723">
    <property type="term" value="F:RNA binding"/>
    <property type="evidence" value="ECO:0007669"/>
    <property type="project" value="InterPro"/>
</dbReference>
<dbReference type="SUPFAM" id="SSF56672">
    <property type="entry name" value="DNA/RNA polymerases"/>
    <property type="match status" value="1"/>
</dbReference>
<dbReference type="Pfam" id="PF00078">
    <property type="entry name" value="RVT_1"/>
    <property type="match status" value="1"/>
</dbReference>
<dbReference type="EC" id="2.7.7.49" evidence="1"/>
<evidence type="ECO:0000256" key="2">
    <source>
        <dbReference type="ARBA" id="ARBA00022679"/>
    </source>
</evidence>
<dbReference type="PROSITE" id="PS50878">
    <property type="entry name" value="RT_POL"/>
    <property type="match status" value="1"/>
</dbReference>
<keyword evidence="2" id="KW-0808">Transferase</keyword>
<evidence type="ECO:0000313" key="12">
    <source>
        <dbReference type="Proteomes" id="UP000093523"/>
    </source>
</evidence>
<feature type="domain" description="Reverse transcriptase" evidence="10">
    <location>
        <begin position="15"/>
        <end position="237"/>
    </location>
</feature>
<protein>
    <recommendedName>
        <fullName evidence="1">RNA-directed DNA polymerase</fullName>
        <ecNumber evidence="1">2.7.7.49</ecNumber>
    </recommendedName>
</protein>
<proteinExistence type="inferred from homology"/>
<dbReference type="GO" id="GO:0051607">
    <property type="term" value="P:defense response to virus"/>
    <property type="evidence" value="ECO:0007669"/>
    <property type="project" value="UniProtKB-KW"/>
</dbReference>
<reference evidence="11 12" key="1">
    <citation type="submission" date="2016-06" db="EMBL/GenBank/DDBJ databases">
        <authorList>
            <person name="Kjaerup R.B."/>
            <person name="Dalgaard T.S."/>
            <person name="Juul-Madsen H.R."/>
        </authorList>
    </citation>
    <scope>NUCLEOTIDE SEQUENCE [LARGE SCALE GENOMIC DNA]</scope>
    <source>
        <strain evidence="11 12">1S159</strain>
    </source>
</reference>
<dbReference type="CDD" id="cd03487">
    <property type="entry name" value="RT_Bac_retron_II"/>
    <property type="match status" value="1"/>
</dbReference>
<evidence type="ECO:0000256" key="5">
    <source>
        <dbReference type="ARBA" id="ARBA00022842"/>
    </source>
</evidence>
<keyword evidence="5" id="KW-0460">Magnesium</keyword>
<evidence type="ECO:0000256" key="6">
    <source>
        <dbReference type="ARBA" id="ARBA00022918"/>
    </source>
</evidence>
<dbReference type="RefSeq" id="WP_065611678.1">
    <property type="nucleotide sequence ID" value="NZ_CAWMPN010000015.1"/>
</dbReference>
<comment type="catalytic activity">
    <reaction evidence="9">
        <text>DNA(n) + a 2'-deoxyribonucleoside 5'-triphosphate = DNA(n+1) + diphosphate</text>
        <dbReference type="Rhea" id="RHEA:22508"/>
        <dbReference type="Rhea" id="RHEA-COMP:17339"/>
        <dbReference type="Rhea" id="RHEA-COMP:17340"/>
        <dbReference type="ChEBI" id="CHEBI:33019"/>
        <dbReference type="ChEBI" id="CHEBI:61560"/>
        <dbReference type="ChEBI" id="CHEBI:173112"/>
        <dbReference type="EC" id="2.7.7.49"/>
    </reaction>
</comment>
<name>A0A1B9NW71_ALILO</name>
<comment type="similarity">
    <text evidence="8">Belongs to the bacterial reverse transcriptase family.</text>
</comment>
<organism evidence="11 12">
    <name type="scientific">Aliivibrio logei</name>
    <name type="common">Vibrio logei</name>
    <dbReference type="NCBI Taxonomy" id="688"/>
    <lineage>
        <taxon>Bacteria</taxon>
        <taxon>Pseudomonadati</taxon>
        <taxon>Pseudomonadota</taxon>
        <taxon>Gammaproteobacteria</taxon>
        <taxon>Vibrionales</taxon>
        <taxon>Vibrionaceae</taxon>
        <taxon>Aliivibrio</taxon>
    </lineage>
</organism>
<sequence length="305" mass="35347">MILLKYLAKELLLDESYIEELANSASNHYKSFTIPKKSGGDRLINQPSRELKALQRTLHDNILSKLPIHDSAFAYRDGQSIDKHAKVHLSARYLLRLDFKDFFESIKAHDIYRFINKHGINLLDNWSELDTKLLVDIVCYKQKLTMGSVTSPILSNAICFALDKQLEKICYMHDVKYSRYADDLFFSTSKPNVLRKIEKDVFNVVAALNEPEKLKINRKKTYHSSKKNRMSVTGIILTTDGNISIGRDNKRKVRTMVFSWNKLDVVEKRYLQGYLSFCASIEPEFINSLCNKYGADKITEIQRYN</sequence>
<dbReference type="InterPro" id="IPR000123">
    <property type="entry name" value="Reverse_transcriptase_msDNA"/>
</dbReference>
<evidence type="ECO:0000256" key="1">
    <source>
        <dbReference type="ARBA" id="ARBA00012493"/>
    </source>
</evidence>
<dbReference type="InterPro" id="IPR043502">
    <property type="entry name" value="DNA/RNA_pol_sf"/>
</dbReference>
<dbReference type="AlphaFoldDB" id="A0A1B9NW71"/>
<dbReference type="GO" id="GO:0046872">
    <property type="term" value="F:metal ion binding"/>
    <property type="evidence" value="ECO:0007669"/>
    <property type="project" value="UniProtKB-KW"/>
</dbReference>
<evidence type="ECO:0000256" key="4">
    <source>
        <dbReference type="ARBA" id="ARBA00022723"/>
    </source>
</evidence>
<gene>
    <name evidence="11" type="ORF">A6E04_15680</name>
</gene>
<evidence type="ECO:0000313" key="11">
    <source>
        <dbReference type="EMBL" id="OCH19470.1"/>
    </source>
</evidence>
<dbReference type="STRING" id="688.A6E04_15680"/>
<keyword evidence="3" id="KW-0548">Nucleotidyltransferase</keyword>
<keyword evidence="6 11" id="KW-0695">RNA-directed DNA polymerase</keyword>
<keyword evidence="4" id="KW-0479">Metal-binding</keyword>
<dbReference type="GO" id="GO:0003964">
    <property type="term" value="F:RNA-directed DNA polymerase activity"/>
    <property type="evidence" value="ECO:0007669"/>
    <property type="project" value="UniProtKB-KW"/>
</dbReference>
<evidence type="ECO:0000256" key="9">
    <source>
        <dbReference type="ARBA" id="ARBA00048173"/>
    </source>
</evidence>
<evidence type="ECO:0000256" key="8">
    <source>
        <dbReference type="ARBA" id="ARBA00034120"/>
    </source>
</evidence>
<comment type="caution">
    <text evidence="11">The sequence shown here is derived from an EMBL/GenBank/DDBJ whole genome shotgun (WGS) entry which is preliminary data.</text>
</comment>